<dbReference type="Gene3D" id="1.10.1760.20">
    <property type="match status" value="1"/>
</dbReference>
<feature type="transmembrane region" description="Helical" evidence="1">
    <location>
        <begin position="7"/>
        <end position="27"/>
    </location>
</feature>
<organism evidence="2 3">
    <name type="scientific">Bacillus changyiensis</name>
    <dbReference type="NCBI Taxonomy" id="3004103"/>
    <lineage>
        <taxon>Bacteria</taxon>
        <taxon>Bacillati</taxon>
        <taxon>Bacillota</taxon>
        <taxon>Bacilli</taxon>
        <taxon>Bacillales</taxon>
        <taxon>Bacillaceae</taxon>
        <taxon>Bacillus</taxon>
    </lineage>
</organism>
<keyword evidence="3" id="KW-1185">Reference proteome</keyword>
<sequence length="190" mass="20934">MNHSKQLVQLIEIAMMTGIAIILDTISGMFLKMPQGGSIAIMMIPIFLISFRRGVKAGLTTGFLTGIMQFVTANLHVYQPIQVFLDYFIACTVIGMSGLFAGLIRKASLEKRTKKVMTYVAIGVFCGSFLKFLAHLISGVVFFGEYAPKGTPVWLYSFIYNGTYMLPSFVVCAVVSGLLLLTAPRLLQQR</sequence>
<evidence type="ECO:0000313" key="2">
    <source>
        <dbReference type="EMBL" id="MDA7028538.1"/>
    </source>
</evidence>
<dbReference type="EMBL" id="JAQKAB010000020">
    <property type="protein sequence ID" value="MDA7028538.1"/>
    <property type="molecule type" value="Genomic_DNA"/>
</dbReference>
<reference evidence="2 3" key="1">
    <citation type="submission" date="2023-01" db="EMBL/GenBank/DDBJ databases">
        <title>Bacillus changyiensis sp. nov., isolated from a coastal deposit.</title>
        <authorList>
            <person name="Xiao G."/>
            <person name="Lai Q."/>
            <person name="Hu Z."/>
            <person name="Shao Z."/>
        </authorList>
    </citation>
    <scope>NUCLEOTIDE SEQUENCE [LARGE SCALE GENOMIC DNA]</scope>
    <source>
        <strain evidence="2 3">CLL-7-23</strain>
    </source>
</reference>
<comment type="caution">
    <text evidence="2">The sequence shown here is derived from an EMBL/GenBank/DDBJ whole genome shotgun (WGS) entry which is preliminary data.</text>
</comment>
<accession>A0ABT4X8I0</accession>
<dbReference type="NCBIfam" id="TIGR02357">
    <property type="entry name" value="ECF_ThiT_YuaJ"/>
    <property type="match status" value="1"/>
</dbReference>
<keyword evidence="1" id="KW-0812">Transmembrane</keyword>
<evidence type="ECO:0000313" key="3">
    <source>
        <dbReference type="Proteomes" id="UP001211894"/>
    </source>
</evidence>
<keyword evidence="1" id="KW-1133">Transmembrane helix</keyword>
<feature type="transmembrane region" description="Helical" evidence="1">
    <location>
        <begin position="33"/>
        <end position="51"/>
    </location>
</feature>
<dbReference type="Pfam" id="PF09515">
    <property type="entry name" value="Thia_YuaJ"/>
    <property type="match status" value="1"/>
</dbReference>
<feature type="transmembrane region" description="Helical" evidence="1">
    <location>
        <begin position="164"/>
        <end position="187"/>
    </location>
</feature>
<feature type="transmembrane region" description="Helical" evidence="1">
    <location>
        <begin position="58"/>
        <end position="78"/>
    </location>
</feature>
<feature type="transmembrane region" description="Helical" evidence="1">
    <location>
        <begin position="116"/>
        <end position="144"/>
    </location>
</feature>
<proteinExistence type="predicted"/>
<dbReference type="InterPro" id="IPR012651">
    <property type="entry name" value="Thia_Transptr_ThiT"/>
</dbReference>
<dbReference type="RefSeq" id="WP_270800195.1">
    <property type="nucleotide sequence ID" value="NZ_JAQFWW010000002.1"/>
</dbReference>
<feature type="transmembrane region" description="Helical" evidence="1">
    <location>
        <begin position="84"/>
        <end position="104"/>
    </location>
</feature>
<name>A0ABT4X8I0_9BACI</name>
<gene>
    <name evidence="2" type="primary">thiT</name>
    <name evidence="2" type="ORF">PJ311_18530</name>
</gene>
<keyword evidence="1" id="KW-0472">Membrane</keyword>
<protein>
    <submittedName>
        <fullName evidence="2">Energy-coupled thiamine transporter ThiT</fullName>
    </submittedName>
</protein>
<dbReference type="Proteomes" id="UP001211894">
    <property type="component" value="Unassembled WGS sequence"/>
</dbReference>
<evidence type="ECO:0000256" key="1">
    <source>
        <dbReference type="SAM" id="Phobius"/>
    </source>
</evidence>